<sequence>MTEDQRQRFAEALQRVAGDEEMLVMLANIAAEDGPPMLKQVQSSVETGNLSEAARTGHALKGLLSTFESGAPVNELQPFIDAARNQDTDTAKVAHRSVSPKLEQLLVEIQALAASP</sequence>
<keyword evidence="2" id="KW-1185">Reference proteome</keyword>
<evidence type="ECO:0000313" key="2">
    <source>
        <dbReference type="Proteomes" id="UP001430306"/>
    </source>
</evidence>
<proteinExistence type="predicted"/>
<organism evidence="1 2">
    <name type="scientific">Rhodopirellula halodulae</name>
    <dbReference type="NCBI Taxonomy" id="2894198"/>
    <lineage>
        <taxon>Bacteria</taxon>
        <taxon>Pseudomonadati</taxon>
        <taxon>Planctomycetota</taxon>
        <taxon>Planctomycetia</taxon>
        <taxon>Pirellulales</taxon>
        <taxon>Pirellulaceae</taxon>
        <taxon>Rhodopirellula</taxon>
    </lineage>
</organism>
<dbReference type="SUPFAM" id="SSF47226">
    <property type="entry name" value="Histidine-containing phosphotransfer domain, HPT domain"/>
    <property type="match status" value="1"/>
</dbReference>
<dbReference type="Gene3D" id="1.20.120.160">
    <property type="entry name" value="HPT domain"/>
    <property type="match status" value="1"/>
</dbReference>
<name>A0ABS8NF41_9BACT</name>
<gene>
    <name evidence="1" type="ORF">LOC71_07110</name>
</gene>
<accession>A0ABS8NF41</accession>
<protein>
    <recommendedName>
        <fullName evidence="3">HPt domain-containing protein</fullName>
    </recommendedName>
</protein>
<dbReference type="InterPro" id="IPR036641">
    <property type="entry name" value="HPT_dom_sf"/>
</dbReference>
<evidence type="ECO:0008006" key="3">
    <source>
        <dbReference type="Google" id="ProtNLM"/>
    </source>
</evidence>
<dbReference type="EMBL" id="JAJKFW010000014">
    <property type="protein sequence ID" value="MCC9642039.1"/>
    <property type="molecule type" value="Genomic_DNA"/>
</dbReference>
<comment type="caution">
    <text evidence="1">The sequence shown here is derived from an EMBL/GenBank/DDBJ whole genome shotgun (WGS) entry which is preliminary data.</text>
</comment>
<evidence type="ECO:0000313" key="1">
    <source>
        <dbReference type="EMBL" id="MCC9642039.1"/>
    </source>
</evidence>
<dbReference type="RefSeq" id="WP_230272647.1">
    <property type="nucleotide sequence ID" value="NZ_JAJKFW010000014.1"/>
</dbReference>
<reference evidence="1" key="1">
    <citation type="submission" date="2021-11" db="EMBL/GenBank/DDBJ databases">
        <title>Genome sequence.</title>
        <authorList>
            <person name="Sun Q."/>
        </authorList>
    </citation>
    <scope>NUCLEOTIDE SEQUENCE</scope>
    <source>
        <strain evidence="1">JC740</strain>
    </source>
</reference>
<dbReference type="Proteomes" id="UP001430306">
    <property type="component" value="Unassembled WGS sequence"/>
</dbReference>